<evidence type="ECO:0000313" key="3">
    <source>
        <dbReference type="WBParaSite" id="SVE_1490300.1"/>
    </source>
</evidence>
<keyword evidence="1" id="KW-1133">Transmembrane helix</keyword>
<feature type="transmembrane region" description="Helical" evidence="1">
    <location>
        <begin position="196"/>
        <end position="217"/>
    </location>
</feature>
<dbReference type="STRING" id="75913.A0A0K0FT65"/>
<protein>
    <submittedName>
        <fullName evidence="3">Reverse transcriptase domain-containing protein</fullName>
    </submittedName>
</protein>
<accession>A0A0K0FT65</accession>
<keyword evidence="1" id="KW-0812">Transmembrane</keyword>
<name>A0A0K0FT65_STRVS</name>
<keyword evidence="1" id="KW-0472">Membrane</keyword>
<evidence type="ECO:0000256" key="1">
    <source>
        <dbReference type="SAM" id="Phobius"/>
    </source>
</evidence>
<reference evidence="2" key="1">
    <citation type="submission" date="2014-07" db="EMBL/GenBank/DDBJ databases">
        <authorList>
            <person name="Martin A.A"/>
            <person name="De Silva N."/>
        </authorList>
    </citation>
    <scope>NUCLEOTIDE SEQUENCE</scope>
</reference>
<proteinExistence type="predicted"/>
<keyword evidence="2" id="KW-1185">Reference proteome</keyword>
<sequence>MKKYWKLGKNVKSFEPEILKDEVLKDINCSGKIKQPELDEIDGYLLKYITKSDKILDFITLLYNSCWKTMKFSKFWKLTKVALIFKKRSRFNIKNYRRVNNIVNSQIGSYQMDFREKRSCINVISCLENFLSVRNEFNLLTIFGFLDFFKACDRMYKKMLFEILISSHNHPFYLVIFLDSQYSNNYLMYAFLDDSFYLLLNFGVTVNGLSVIGISYANDTTLNAERGDSFKKMISAFTYHSKRVRLDIKLDKFNYMALKWRWKILLKSLLVLLLTFWVENQAS</sequence>
<reference evidence="3" key="2">
    <citation type="submission" date="2015-08" db="UniProtKB">
        <authorList>
            <consortium name="WormBaseParasite"/>
        </authorList>
    </citation>
    <scope>IDENTIFICATION</scope>
</reference>
<dbReference type="Proteomes" id="UP000035680">
    <property type="component" value="Unassembled WGS sequence"/>
</dbReference>
<feature type="transmembrane region" description="Helical" evidence="1">
    <location>
        <begin position="159"/>
        <end position="176"/>
    </location>
</feature>
<evidence type="ECO:0000313" key="2">
    <source>
        <dbReference type="Proteomes" id="UP000035680"/>
    </source>
</evidence>
<organism evidence="2 3">
    <name type="scientific">Strongyloides venezuelensis</name>
    <name type="common">Threadworm</name>
    <dbReference type="NCBI Taxonomy" id="75913"/>
    <lineage>
        <taxon>Eukaryota</taxon>
        <taxon>Metazoa</taxon>
        <taxon>Ecdysozoa</taxon>
        <taxon>Nematoda</taxon>
        <taxon>Chromadorea</taxon>
        <taxon>Rhabditida</taxon>
        <taxon>Tylenchina</taxon>
        <taxon>Panagrolaimomorpha</taxon>
        <taxon>Strongyloidoidea</taxon>
        <taxon>Strongyloididae</taxon>
        <taxon>Strongyloides</taxon>
    </lineage>
</organism>
<dbReference type="AlphaFoldDB" id="A0A0K0FT65"/>
<dbReference type="WBParaSite" id="SVE_1490300.1">
    <property type="protein sequence ID" value="SVE_1490300.1"/>
    <property type="gene ID" value="SVE_1490300"/>
</dbReference>